<evidence type="ECO:0000256" key="3">
    <source>
        <dbReference type="SAM" id="MobiDB-lite"/>
    </source>
</evidence>
<evidence type="ECO:0000313" key="6">
    <source>
        <dbReference type="Proteomes" id="UP000812277"/>
    </source>
</evidence>
<proteinExistence type="inferred from homology"/>
<evidence type="ECO:0000256" key="2">
    <source>
        <dbReference type="ARBA" id="ARBA00023136"/>
    </source>
</evidence>
<feature type="transmembrane region" description="Helical" evidence="4">
    <location>
        <begin position="423"/>
        <end position="445"/>
    </location>
</feature>
<feature type="region of interest" description="Disordered" evidence="3">
    <location>
        <begin position="1"/>
        <end position="49"/>
    </location>
</feature>
<accession>A0ABS7D0N9</accession>
<keyword evidence="4" id="KW-0812">Transmembrane</keyword>
<dbReference type="Pfam" id="PF03323">
    <property type="entry name" value="GerA"/>
    <property type="match status" value="1"/>
</dbReference>
<protein>
    <submittedName>
        <fullName evidence="5">Spore germination protein</fullName>
    </submittedName>
</protein>
<dbReference type="InterPro" id="IPR050768">
    <property type="entry name" value="UPF0353/GerABKA_families"/>
</dbReference>
<comment type="caution">
    <text evidence="5">The sequence shown here is derived from an EMBL/GenBank/DDBJ whole genome shotgun (WGS) entry which is preliminary data.</text>
</comment>
<feature type="region of interest" description="Disordered" evidence="3">
    <location>
        <begin position="514"/>
        <end position="537"/>
    </location>
</feature>
<dbReference type="EMBL" id="JAHZIJ010000001">
    <property type="protein sequence ID" value="MBW7473394.1"/>
    <property type="molecule type" value="Genomic_DNA"/>
</dbReference>
<name>A0ABS7D0N9_9BACL</name>
<dbReference type="PIRSF" id="PIRSF005690">
    <property type="entry name" value="GerBA"/>
    <property type="match status" value="1"/>
</dbReference>
<dbReference type="InterPro" id="IPR004995">
    <property type="entry name" value="Spore_Ger"/>
</dbReference>
<dbReference type="Proteomes" id="UP000812277">
    <property type="component" value="Unassembled WGS sequence"/>
</dbReference>
<feature type="transmembrane region" description="Helical" evidence="4">
    <location>
        <begin position="452"/>
        <end position="476"/>
    </location>
</feature>
<feature type="transmembrane region" description="Helical" evidence="4">
    <location>
        <begin position="397"/>
        <end position="417"/>
    </location>
</feature>
<evidence type="ECO:0000256" key="1">
    <source>
        <dbReference type="ARBA" id="ARBA00005278"/>
    </source>
</evidence>
<dbReference type="PANTHER" id="PTHR22550:SF5">
    <property type="entry name" value="LEUCINE ZIPPER PROTEIN 4"/>
    <property type="match status" value="1"/>
</dbReference>
<keyword evidence="4" id="KW-1133">Transmembrane helix</keyword>
<keyword evidence="2 4" id="KW-0472">Membrane</keyword>
<dbReference type="PANTHER" id="PTHR22550">
    <property type="entry name" value="SPORE GERMINATION PROTEIN"/>
    <property type="match status" value="1"/>
</dbReference>
<organism evidence="5 6">
    <name type="scientific">Paenibacillus oenotherae</name>
    <dbReference type="NCBI Taxonomy" id="1435645"/>
    <lineage>
        <taxon>Bacteria</taxon>
        <taxon>Bacillati</taxon>
        <taxon>Bacillota</taxon>
        <taxon>Bacilli</taxon>
        <taxon>Bacillales</taxon>
        <taxon>Paenibacillaceae</taxon>
        <taxon>Paenibacillus</taxon>
    </lineage>
</organism>
<keyword evidence="6" id="KW-1185">Reference proteome</keyword>
<evidence type="ECO:0000256" key="4">
    <source>
        <dbReference type="SAM" id="Phobius"/>
    </source>
</evidence>
<feature type="transmembrane region" description="Helical" evidence="4">
    <location>
        <begin position="328"/>
        <end position="347"/>
    </location>
</feature>
<evidence type="ECO:0000313" key="5">
    <source>
        <dbReference type="EMBL" id="MBW7473394.1"/>
    </source>
</evidence>
<gene>
    <name evidence="5" type="ORF">K0T92_01390</name>
</gene>
<sequence>MRKVEPVALLSGRNTNTSTPPIHDSSHGSKKSSAATPLSRKTGDNAASISSRLGDSLDVVSRTIGGNSPEAAAVVIVYIGSLIDQQMIHDNVIQPVMIALHANKEQSSGLKMLELLSRNIIATGSMMAIKTEEEALEALLNGFCVIFVDGIEEALITVTAGGEQRSVNVPITQTVIRGPQHGFTEDIYTNLGLIRRIIRSPDLRLTGKRIGRRTQTNVFVAYIDGIAQQSVVDEVQRRLDAIDIDGIIESSYIEEFIQDRTFTPFPTVMNNERPDVVAASLLEGQVAIIVDGTPFVLIAPVTFFKFFQSAEDYYQRFDIASFLRLLRHITFFASMLLPALYIAVTTYHQEMLPTTLLISLAAQREGIPFPALLEAFLMEITFEVLREAGVRMPRAIGPAISIVGALVLGQAAVQAGLVSPAMVIVVAFTAISNFVTPHINIAIAARLIRFSLMLCAGLLGFFGIMTGIIVLLTHLAGLQSFGVPYMTPIAPFIKSSWKDILIRAPRWAMKSRPEVLGGGKRKANASMPDWQRQKKPE</sequence>
<reference evidence="5 6" key="1">
    <citation type="submission" date="2021-07" db="EMBL/GenBank/DDBJ databases">
        <title>Paenibacillus radiodurans sp. nov., isolated from the southeastern edge of Tengger Desert.</title>
        <authorList>
            <person name="Zhang G."/>
        </authorList>
    </citation>
    <scope>NUCLEOTIDE SEQUENCE [LARGE SCALE GENOMIC DNA]</scope>
    <source>
        <strain evidence="5 6">DT7-4</strain>
    </source>
</reference>
<comment type="similarity">
    <text evidence="1">Belongs to the GerABKA family.</text>
</comment>